<evidence type="ECO:0000256" key="5">
    <source>
        <dbReference type="ARBA" id="ARBA00023004"/>
    </source>
</evidence>
<evidence type="ECO:0000313" key="8">
    <source>
        <dbReference type="EMBL" id="SPF78864.1"/>
    </source>
</evidence>
<evidence type="ECO:0000259" key="7">
    <source>
        <dbReference type="PROSITE" id="PS51296"/>
    </source>
</evidence>
<dbReference type="EC" id="1.14.12.13" evidence="8"/>
<dbReference type="CDD" id="cd03469">
    <property type="entry name" value="Rieske_RO_Alpha_N"/>
    <property type="match status" value="1"/>
</dbReference>
<keyword evidence="8" id="KW-0223">Dioxygenase</keyword>
<dbReference type="InterPro" id="IPR015879">
    <property type="entry name" value="Ring_hydroxy_dOase_asu_C_dom"/>
</dbReference>
<gene>
    <name evidence="8" type="primary">cbdA</name>
    <name evidence="8" type="ORF">ALP8811_02796</name>
</gene>
<proteinExistence type="predicted"/>
<dbReference type="PANTHER" id="PTHR43756:SF5">
    <property type="entry name" value="CHOLINE MONOOXYGENASE, CHLOROPLASTIC"/>
    <property type="match status" value="1"/>
</dbReference>
<dbReference type="Pfam" id="PF00848">
    <property type="entry name" value="Ring_hydroxyl_A"/>
    <property type="match status" value="1"/>
</dbReference>
<dbReference type="InterPro" id="IPR017941">
    <property type="entry name" value="Rieske_2Fe-2S"/>
</dbReference>
<sequence>MSVVNAIRGSEIAPDPAGREDTLAARYYVDQSVMDTEIRDLFYNSWQFVCHESEVANPGDYFAFTLHGQDFFLVRTSEGDLKGFHNVCPHRGHRLVEGQGSKSRVTCPYHAWTFTLEGKLRGARGVNRASEASRDRKNLLPVRVDQIVGFVFINADLDAESLAEFAPGLEQQMLGACPDLPDYVISAGSDEFGHTYLCNANWKVMLDNFLECYHCQMAHPEFNEMMAIPDSKFTMFRNFTYQNAPTKRKAENRAFPLDLEHDVLVGEFWWMFPNITFGRFPGVQNFYVSRFDPLEPGKTSRYTVTLAPRVPTDPGASVRDRLRSEWTNNVVAVEDKDLCEGVQQGMSQRAFRHGWYVTDPDDHGVSEHAMRHFHDLYRAWADKSLDPRS</sequence>
<dbReference type="EMBL" id="OMOI01000002">
    <property type="protein sequence ID" value="SPF78864.1"/>
    <property type="molecule type" value="Genomic_DNA"/>
</dbReference>
<dbReference type="AlphaFoldDB" id="A0A2R8ASK1"/>
<keyword evidence="2" id="KW-0001">2Fe-2S</keyword>
<feature type="domain" description="Rieske" evidence="7">
    <location>
        <begin position="46"/>
        <end position="153"/>
    </location>
</feature>
<dbReference type="SUPFAM" id="SSF50022">
    <property type="entry name" value="ISP domain"/>
    <property type="match status" value="1"/>
</dbReference>
<dbReference type="Pfam" id="PF00355">
    <property type="entry name" value="Rieske"/>
    <property type="match status" value="1"/>
</dbReference>
<comment type="cofactor">
    <cofactor evidence="1">
        <name>Fe cation</name>
        <dbReference type="ChEBI" id="CHEBI:24875"/>
    </cofactor>
</comment>
<keyword evidence="6" id="KW-0411">Iron-sulfur</keyword>
<dbReference type="Gene3D" id="2.102.10.10">
    <property type="entry name" value="Rieske [2Fe-2S] iron-sulphur domain"/>
    <property type="match status" value="1"/>
</dbReference>
<evidence type="ECO:0000256" key="1">
    <source>
        <dbReference type="ARBA" id="ARBA00001962"/>
    </source>
</evidence>
<evidence type="ECO:0000256" key="3">
    <source>
        <dbReference type="ARBA" id="ARBA00022723"/>
    </source>
</evidence>
<dbReference type="InterPro" id="IPR036922">
    <property type="entry name" value="Rieske_2Fe-2S_sf"/>
</dbReference>
<evidence type="ECO:0000313" key="9">
    <source>
        <dbReference type="Proteomes" id="UP000244911"/>
    </source>
</evidence>
<dbReference type="PANTHER" id="PTHR43756">
    <property type="entry name" value="CHOLINE MONOOXYGENASE, CHLOROPLASTIC"/>
    <property type="match status" value="1"/>
</dbReference>
<keyword evidence="4 8" id="KW-0560">Oxidoreductase</keyword>
<dbReference type="SUPFAM" id="SSF55961">
    <property type="entry name" value="Bet v1-like"/>
    <property type="match status" value="1"/>
</dbReference>
<keyword evidence="9" id="KW-1185">Reference proteome</keyword>
<evidence type="ECO:0000256" key="2">
    <source>
        <dbReference type="ARBA" id="ARBA00022714"/>
    </source>
</evidence>
<evidence type="ECO:0000256" key="4">
    <source>
        <dbReference type="ARBA" id="ARBA00023002"/>
    </source>
</evidence>
<organism evidence="8 9">
    <name type="scientific">Aliiroseovarius pelagivivens</name>
    <dbReference type="NCBI Taxonomy" id="1639690"/>
    <lineage>
        <taxon>Bacteria</taxon>
        <taxon>Pseudomonadati</taxon>
        <taxon>Pseudomonadota</taxon>
        <taxon>Alphaproteobacteria</taxon>
        <taxon>Rhodobacterales</taxon>
        <taxon>Paracoccaceae</taxon>
        <taxon>Aliiroseovarius</taxon>
    </lineage>
</organism>
<evidence type="ECO:0000256" key="6">
    <source>
        <dbReference type="ARBA" id="ARBA00023014"/>
    </source>
</evidence>
<dbReference type="Proteomes" id="UP000244911">
    <property type="component" value="Unassembled WGS sequence"/>
</dbReference>
<dbReference type="GO" id="GO:0051537">
    <property type="term" value="F:2 iron, 2 sulfur cluster binding"/>
    <property type="evidence" value="ECO:0007669"/>
    <property type="project" value="UniProtKB-KW"/>
</dbReference>
<dbReference type="InterPro" id="IPR001663">
    <property type="entry name" value="Rng_hydr_dOase-A"/>
</dbReference>
<name>A0A2R8ASK1_9RHOB</name>
<dbReference type="GO" id="GO:0018626">
    <property type="term" value="F:2-halobenzoate 1,2-dioxygenase activity"/>
    <property type="evidence" value="ECO:0007669"/>
    <property type="project" value="UniProtKB-EC"/>
</dbReference>
<dbReference type="PROSITE" id="PS51296">
    <property type="entry name" value="RIESKE"/>
    <property type="match status" value="1"/>
</dbReference>
<protein>
    <submittedName>
        <fullName evidence="8">2-halobenzoate 1,2-dioxygenase large subunit</fullName>
        <ecNumber evidence="8">1.14.12.13</ecNumber>
    </submittedName>
</protein>
<keyword evidence="5" id="KW-0408">Iron</keyword>
<dbReference type="GO" id="GO:0005506">
    <property type="term" value="F:iron ion binding"/>
    <property type="evidence" value="ECO:0007669"/>
    <property type="project" value="InterPro"/>
</dbReference>
<dbReference type="Gene3D" id="3.90.380.10">
    <property type="entry name" value="Naphthalene 1,2-dioxygenase Alpha Subunit, Chain A, domain 1"/>
    <property type="match status" value="2"/>
</dbReference>
<dbReference type="PRINTS" id="PR00090">
    <property type="entry name" value="RNGDIOXGNASE"/>
</dbReference>
<keyword evidence="3" id="KW-0479">Metal-binding</keyword>
<accession>A0A2R8ASK1</accession>
<reference evidence="8 9" key="1">
    <citation type="submission" date="2018-03" db="EMBL/GenBank/DDBJ databases">
        <authorList>
            <person name="Keele B.F."/>
        </authorList>
    </citation>
    <scope>NUCLEOTIDE SEQUENCE [LARGE SCALE GENOMIC DNA]</scope>
    <source>
        <strain evidence="8 9">CECT 8811</strain>
    </source>
</reference>